<dbReference type="Proteomes" id="UP000265515">
    <property type="component" value="Unassembled WGS sequence"/>
</dbReference>
<sequence>MMARMRFCVWLLAAVTAGIFEEEEHGFVEGPQDIMPTRPAKAAPADDGQATSTMAGDGAINKEGPGAKQTPPGAKQTPPGSKKQTPPGAKQTRSGADNKGEQASKKPEKVSQPLKSGLSTTQKLRKTSPPAALEVARPDAASESSGTQNSQLPFTVQGAVLQAWVLPTPVVASTISADGAFLAVGLEDGNVMVLNTHLGRLTFMAHRMHAPPSAMAFGHAPNQDHRLVCTTKAGEFHVFDVKTGIQRSTPKPTPPKQSIDVHDIMTLHNTSVAVLFKDNSYMEVVDTERLASIGTIEPGPITGFAAVPGSKVPQLFHSPHSLSILALGKSLLTNPQNYVQLGTTSDKVAEEFSEAAAARAKPEVPALALGLKIREKDKVSAIPVIQESRSDKGTGKSARSDNSTQEQILQKGTGAHQDKGDLSSATHVLFFDLSRFKSKASHQTKTSLTTRIEDQFETPLDEPRKTGLSARNSRSVRVKVSRSKPRPGSRQGLTNTKGILTTSSVAEDKSKARDVSDLGWVKQQVPADKYTGQPKQRTATEMSGPSPPPHSTLVSSKRLHEHVDGTAKAGKQAVPSQSHDGSGVLQLQLPSSRKQVAQLALGRNVTVNIPKITPLKIPPKLLAPQPMTIDPNRQSSKIAHHVRITATIDQNHDDKSPKSQDNPESPRSARSTERARSCASPASSSCSTQRTPHKRTESSRTIQKDGSSEDPQEYKHPLHQIMQKVSGRGGGRRAREQRVVARRQQILDHLTSMANRLLAETTTKQKSRLSILATPKKSMLEMLASAMLQRDLNN</sequence>
<evidence type="ECO:0000256" key="1">
    <source>
        <dbReference type="RuleBase" id="RU364014"/>
    </source>
</evidence>
<feature type="region of interest" description="Disordered" evidence="2">
    <location>
        <begin position="28"/>
        <end position="149"/>
    </location>
</feature>
<keyword evidence="1" id="KW-0678">Repressor</keyword>
<feature type="compositionally biased region" description="Basic and acidic residues" evidence="2">
    <location>
        <begin position="506"/>
        <end position="516"/>
    </location>
</feature>
<dbReference type="InterPro" id="IPR011047">
    <property type="entry name" value="Quinoprotein_ADH-like_sf"/>
</dbReference>
<keyword evidence="1" id="KW-0805">Transcription regulation</keyword>
<dbReference type="GO" id="GO:0000417">
    <property type="term" value="C:HIR complex"/>
    <property type="evidence" value="ECO:0007669"/>
    <property type="project" value="TreeGrafter"/>
</dbReference>
<comment type="function">
    <text evidence="1">Required for replication-independent chromatin assembly and for the periodic repression of histone gene transcription during the cell cycle.</text>
</comment>
<dbReference type="GO" id="GO:0000785">
    <property type="term" value="C:chromatin"/>
    <property type="evidence" value="ECO:0007669"/>
    <property type="project" value="TreeGrafter"/>
</dbReference>
<dbReference type="PANTHER" id="PTHR13831:SF0">
    <property type="entry name" value="PROTEIN HIRA"/>
    <property type="match status" value="1"/>
</dbReference>
<dbReference type="AlphaFoldDB" id="A0A388K2U1"/>
<dbReference type="GO" id="GO:0031491">
    <property type="term" value="F:nucleosome binding"/>
    <property type="evidence" value="ECO:0007669"/>
    <property type="project" value="TreeGrafter"/>
</dbReference>
<comment type="subcellular location">
    <subcellularLocation>
        <location evidence="1">Nucleus</location>
    </subcellularLocation>
</comment>
<organism evidence="4 5">
    <name type="scientific">Chara braunii</name>
    <name type="common">Braun's stonewort</name>
    <dbReference type="NCBI Taxonomy" id="69332"/>
    <lineage>
        <taxon>Eukaryota</taxon>
        <taxon>Viridiplantae</taxon>
        <taxon>Streptophyta</taxon>
        <taxon>Charophyceae</taxon>
        <taxon>Charales</taxon>
        <taxon>Characeae</taxon>
        <taxon>Chara</taxon>
    </lineage>
</organism>
<keyword evidence="1" id="KW-0156">Chromatin regulator</keyword>
<dbReference type="Gramene" id="GBG64273">
    <property type="protein sequence ID" value="GBG64273"/>
    <property type="gene ID" value="CBR_g41193"/>
</dbReference>
<feature type="compositionally biased region" description="Polar residues" evidence="2">
    <location>
        <begin position="659"/>
        <end position="669"/>
    </location>
</feature>
<feature type="chain" id="PRO_5017202976" description="Protein HIRA" evidence="3">
    <location>
        <begin position="18"/>
        <end position="794"/>
    </location>
</feature>
<keyword evidence="1" id="KW-0853">WD repeat</keyword>
<feature type="compositionally biased region" description="Polar residues" evidence="2">
    <location>
        <begin position="491"/>
        <end position="505"/>
    </location>
</feature>
<protein>
    <recommendedName>
        <fullName evidence="1">Protein HIRA</fullName>
    </recommendedName>
</protein>
<feature type="compositionally biased region" description="Basic residues" evidence="2">
    <location>
        <begin position="474"/>
        <end position="487"/>
    </location>
</feature>
<feature type="compositionally biased region" description="Basic and acidic residues" evidence="2">
    <location>
        <begin position="96"/>
        <end position="109"/>
    </location>
</feature>
<feature type="signal peptide" evidence="3">
    <location>
        <begin position="1"/>
        <end position="17"/>
    </location>
</feature>
<dbReference type="EMBL" id="BFEA01000048">
    <property type="protein sequence ID" value="GBG64273.1"/>
    <property type="molecule type" value="Genomic_DNA"/>
</dbReference>
<evidence type="ECO:0000313" key="4">
    <source>
        <dbReference type="EMBL" id="GBG64273.1"/>
    </source>
</evidence>
<keyword evidence="1" id="KW-0677">Repeat</keyword>
<feature type="region of interest" description="Disordered" evidence="2">
    <location>
        <begin position="455"/>
        <end position="584"/>
    </location>
</feature>
<evidence type="ECO:0000313" key="5">
    <source>
        <dbReference type="Proteomes" id="UP000265515"/>
    </source>
</evidence>
<feature type="compositionally biased region" description="Polar residues" evidence="2">
    <location>
        <begin position="400"/>
        <end position="410"/>
    </location>
</feature>
<keyword evidence="1" id="KW-0804">Transcription</keyword>
<keyword evidence="5" id="KW-1185">Reference proteome</keyword>
<comment type="similarity">
    <text evidence="1">Belongs to the WD repeat HIR1 family.</text>
</comment>
<gene>
    <name evidence="4" type="ORF">CBR_g41193</name>
</gene>
<evidence type="ECO:0000256" key="2">
    <source>
        <dbReference type="SAM" id="MobiDB-lite"/>
    </source>
</evidence>
<dbReference type="GO" id="GO:0005634">
    <property type="term" value="C:nucleus"/>
    <property type="evidence" value="ECO:0007669"/>
    <property type="project" value="UniProtKB-SubCell"/>
</dbReference>
<feature type="compositionally biased region" description="Basic and acidic residues" evidence="2">
    <location>
        <begin position="694"/>
        <end position="716"/>
    </location>
</feature>
<feature type="region of interest" description="Disordered" evidence="2">
    <location>
        <begin position="647"/>
        <end position="717"/>
    </location>
</feature>
<evidence type="ECO:0000256" key="3">
    <source>
        <dbReference type="SAM" id="SignalP"/>
    </source>
</evidence>
<dbReference type="PANTHER" id="PTHR13831">
    <property type="entry name" value="MEMBER OF THE HIR1 FAMILY OF WD-REPEAT PROTEINS"/>
    <property type="match status" value="1"/>
</dbReference>
<keyword evidence="3" id="KW-0732">Signal</keyword>
<dbReference type="Gene3D" id="2.130.10.10">
    <property type="entry name" value="YVTN repeat-like/Quinoprotein amine dehydrogenase"/>
    <property type="match status" value="1"/>
</dbReference>
<feature type="region of interest" description="Disordered" evidence="2">
    <location>
        <begin position="384"/>
        <end position="420"/>
    </location>
</feature>
<reference evidence="4 5" key="1">
    <citation type="journal article" date="2018" name="Cell">
        <title>The Chara Genome: Secondary Complexity and Implications for Plant Terrestrialization.</title>
        <authorList>
            <person name="Nishiyama T."/>
            <person name="Sakayama H."/>
            <person name="Vries J.D."/>
            <person name="Buschmann H."/>
            <person name="Saint-Marcoux D."/>
            <person name="Ullrich K.K."/>
            <person name="Haas F.B."/>
            <person name="Vanderstraeten L."/>
            <person name="Becker D."/>
            <person name="Lang D."/>
            <person name="Vosolsobe S."/>
            <person name="Rombauts S."/>
            <person name="Wilhelmsson P.K.I."/>
            <person name="Janitza P."/>
            <person name="Kern R."/>
            <person name="Heyl A."/>
            <person name="Rumpler F."/>
            <person name="Villalobos L.I.A.C."/>
            <person name="Clay J.M."/>
            <person name="Skokan R."/>
            <person name="Toyoda A."/>
            <person name="Suzuki Y."/>
            <person name="Kagoshima H."/>
            <person name="Schijlen E."/>
            <person name="Tajeshwar N."/>
            <person name="Catarino B."/>
            <person name="Hetherington A.J."/>
            <person name="Saltykova A."/>
            <person name="Bonnot C."/>
            <person name="Breuninger H."/>
            <person name="Symeonidi A."/>
            <person name="Radhakrishnan G.V."/>
            <person name="Van Nieuwerburgh F."/>
            <person name="Deforce D."/>
            <person name="Chang C."/>
            <person name="Karol K.G."/>
            <person name="Hedrich R."/>
            <person name="Ulvskov P."/>
            <person name="Glockner G."/>
            <person name="Delwiche C.F."/>
            <person name="Petrasek J."/>
            <person name="Van de Peer Y."/>
            <person name="Friml J."/>
            <person name="Beilby M."/>
            <person name="Dolan L."/>
            <person name="Kohara Y."/>
            <person name="Sugano S."/>
            <person name="Fujiyama A."/>
            <person name="Delaux P.-M."/>
            <person name="Quint M."/>
            <person name="TheiBen G."/>
            <person name="Hagemann M."/>
            <person name="Harholt J."/>
            <person name="Dunand C."/>
            <person name="Zachgo S."/>
            <person name="Langdale J."/>
            <person name="Maumus F."/>
            <person name="Straeten D.V.D."/>
            <person name="Gould S.B."/>
            <person name="Rensing S.A."/>
        </authorList>
    </citation>
    <scope>NUCLEOTIDE SEQUENCE [LARGE SCALE GENOMIC DNA]</scope>
    <source>
        <strain evidence="4 5">S276</strain>
    </source>
</reference>
<dbReference type="SUPFAM" id="SSF50998">
    <property type="entry name" value="Quinoprotein alcohol dehydrogenase-like"/>
    <property type="match status" value="1"/>
</dbReference>
<feature type="compositionally biased region" description="Polar residues" evidence="2">
    <location>
        <begin position="533"/>
        <end position="543"/>
    </location>
</feature>
<dbReference type="GO" id="GO:0006351">
    <property type="term" value="P:DNA-templated transcription"/>
    <property type="evidence" value="ECO:0007669"/>
    <property type="project" value="InterPro"/>
</dbReference>
<dbReference type="InterPro" id="IPR015943">
    <property type="entry name" value="WD40/YVTN_repeat-like_dom_sf"/>
</dbReference>
<feature type="compositionally biased region" description="Polar residues" evidence="2">
    <location>
        <begin position="113"/>
        <end position="122"/>
    </location>
</feature>
<accession>A0A388K2U1</accession>
<feature type="compositionally biased region" description="Low complexity" evidence="2">
    <location>
        <begin position="677"/>
        <end position="687"/>
    </location>
</feature>
<dbReference type="InterPro" id="IPR031120">
    <property type="entry name" value="HIR1-like"/>
</dbReference>
<name>A0A388K2U1_CHABU</name>
<dbReference type="GO" id="GO:0006338">
    <property type="term" value="P:chromatin remodeling"/>
    <property type="evidence" value="ECO:0007669"/>
    <property type="project" value="TreeGrafter"/>
</dbReference>
<proteinExistence type="inferred from homology"/>
<keyword evidence="1" id="KW-0539">Nucleus</keyword>
<comment type="caution">
    <text evidence="4">The sequence shown here is derived from an EMBL/GenBank/DDBJ whole genome shotgun (WGS) entry which is preliminary data.</text>
</comment>